<dbReference type="InterPro" id="IPR046815">
    <property type="entry name" value="P2RX7_C"/>
</dbReference>
<keyword evidence="8" id="KW-1133">Transmembrane helix</keyword>
<evidence type="ECO:0000256" key="16">
    <source>
        <dbReference type="ARBA" id="ARBA00023288"/>
    </source>
</evidence>
<dbReference type="Ensembl" id="ENSMFAT00000072538.1">
    <property type="protein sequence ID" value="ENSMFAP00000057092.1"/>
    <property type="gene ID" value="ENSMFAG00000032645.2"/>
</dbReference>
<evidence type="ECO:0000256" key="6">
    <source>
        <dbReference type="ARBA" id="ARBA00022692"/>
    </source>
</evidence>
<keyword evidence="4" id="KW-1003">Cell membrane</keyword>
<keyword evidence="7" id="KW-0013">ADP-ribosylation</keyword>
<comment type="function">
    <text evidence="21">Receptor for ATP that acts as a ligand-gated ion channel.</text>
</comment>
<dbReference type="GO" id="GO:0005886">
    <property type="term" value="C:plasma membrane"/>
    <property type="evidence" value="ECO:0007669"/>
    <property type="project" value="UniProtKB-SubCell"/>
</dbReference>
<keyword evidence="24" id="KW-1185">Reference proteome</keyword>
<keyword evidence="5" id="KW-0597">Phosphoprotein</keyword>
<keyword evidence="3 21" id="KW-0813">Transport</keyword>
<dbReference type="GO" id="GO:0070588">
    <property type="term" value="P:calcium ion transmembrane transport"/>
    <property type="evidence" value="ECO:0007669"/>
    <property type="project" value="TreeGrafter"/>
</dbReference>
<keyword evidence="12" id="KW-1015">Disulfide bond</keyword>
<accession>A0A7N9CXC5</accession>
<evidence type="ECO:0000256" key="1">
    <source>
        <dbReference type="ARBA" id="ARBA00004651"/>
    </source>
</evidence>
<evidence type="ECO:0000313" key="24">
    <source>
        <dbReference type="Proteomes" id="UP000233100"/>
    </source>
</evidence>
<dbReference type="GO" id="GO:0033198">
    <property type="term" value="P:response to ATP"/>
    <property type="evidence" value="ECO:0007669"/>
    <property type="project" value="InterPro"/>
</dbReference>
<keyword evidence="9 21" id="KW-0406">Ion transport</keyword>
<dbReference type="GO" id="GO:0004931">
    <property type="term" value="F:extracellularly ATP-gated monoatomic cation channel activity"/>
    <property type="evidence" value="ECO:0007669"/>
    <property type="project" value="InterPro"/>
</dbReference>
<sequence length="573" mass="66130">MPACCSCSDVFQYETTKVTRIQSMNYGTIKWFFHVIVFSYVSFALVSDKLYQRKEPVISSVHTKVKGIAEVKEEMVENGVKKLVHSVFDTADYTFPLQGNSFFVMTNFLKTEGQEQRLCPEYPTRRTLCSSDRGCKKGWMDPQSKGIQTGRCVVYEGNRKTCEVSAWCPIEAVGEAPRPALLNSAENFTVLIKNNIDFPGHNYTTRNILPGLNITCTFHKTQNPQCPIFRLGDIFRETGDNFSDVAIQGGIMGIEIYWDCNLDRWFHHCRPKYSFRRLDDKTTNVSLYPGYNFRYAKYYKENNVEKRTLIKVFGIRFDILVFGTATVFIDFLINTYSSNYCRSHIYPWCKCCQPCVVNEYYYRKKCESIVEPKPTLKYVSFVDESHIRMVNQKLLGRSLQDVKGQEVPRPAMDFTDLSKLPLALHDPPPIPGQPGEMQPLREEATPRSRDSPVWCQCGSCLPSQLPKSHRCLEELCCRKKPGACITTSELFRKLVLSRHVLQFLLLYQEPLLALDVDSTNSRLRHCAYRCYATWRFGSQDMADFAILPSCCRWRIRKEFPKSEGQYSGFKSPY</sequence>
<organism evidence="23 24">
    <name type="scientific">Macaca fascicularis</name>
    <name type="common">Crab-eating macaque</name>
    <name type="synonym">Cynomolgus monkey</name>
    <dbReference type="NCBI Taxonomy" id="9541"/>
    <lineage>
        <taxon>Eukaryota</taxon>
        <taxon>Metazoa</taxon>
        <taxon>Chordata</taxon>
        <taxon>Craniata</taxon>
        <taxon>Vertebrata</taxon>
        <taxon>Euteleostomi</taxon>
        <taxon>Mammalia</taxon>
        <taxon>Eutheria</taxon>
        <taxon>Euarchontoglires</taxon>
        <taxon>Primates</taxon>
        <taxon>Haplorrhini</taxon>
        <taxon>Catarrhini</taxon>
        <taxon>Cercopithecidae</taxon>
        <taxon>Cercopithecinae</taxon>
        <taxon>Macaca</taxon>
    </lineage>
</organism>
<dbReference type="Proteomes" id="UP000233100">
    <property type="component" value="Chromosome 11"/>
</dbReference>
<dbReference type="PRINTS" id="PR01314">
    <property type="entry name" value="P2X7RECEPTOR"/>
</dbReference>
<dbReference type="Bgee" id="ENSMFAG00000032645">
    <property type="expression patterns" value="Expressed in frontal cortex and 9 other cell types or tissues"/>
</dbReference>
<dbReference type="PROSITE" id="PS01212">
    <property type="entry name" value="P2X_RECEPTOR"/>
    <property type="match status" value="1"/>
</dbReference>
<comment type="catalytic activity">
    <reaction evidence="19">
        <text>Na(+)(in) = Na(+)(out)</text>
        <dbReference type="Rhea" id="RHEA:34963"/>
        <dbReference type="ChEBI" id="CHEBI:29101"/>
    </reaction>
</comment>
<dbReference type="NCBIfam" id="TIGR00863">
    <property type="entry name" value="P2X"/>
    <property type="match status" value="1"/>
</dbReference>
<evidence type="ECO:0000256" key="21">
    <source>
        <dbReference type="RuleBase" id="RU000681"/>
    </source>
</evidence>
<dbReference type="PRINTS" id="PR01307">
    <property type="entry name" value="P2XRECEPTOR"/>
</dbReference>
<dbReference type="InterPro" id="IPR059116">
    <property type="entry name" value="P2X_receptor"/>
</dbReference>
<name>A0A7N9CXC5_MACFA</name>
<evidence type="ECO:0000256" key="3">
    <source>
        <dbReference type="ARBA" id="ARBA00022448"/>
    </source>
</evidence>
<evidence type="ECO:0000256" key="7">
    <source>
        <dbReference type="ARBA" id="ARBA00022765"/>
    </source>
</evidence>
<protein>
    <recommendedName>
        <fullName evidence="21">P2X purinoceptor</fullName>
    </recommendedName>
</protein>
<comment type="catalytic activity">
    <reaction evidence="20">
        <text>Ca(2+)(in) = Ca(2+)(out)</text>
        <dbReference type="Rhea" id="RHEA:29671"/>
        <dbReference type="ChEBI" id="CHEBI:29108"/>
    </reaction>
</comment>
<dbReference type="GO" id="GO:0051049">
    <property type="term" value="P:regulation of transport"/>
    <property type="evidence" value="ECO:0007669"/>
    <property type="project" value="UniProtKB-ARBA"/>
</dbReference>
<evidence type="ECO:0000256" key="5">
    <source>
        <dbReference type="ARBA" id="ARBA00022553"/>
    </source>
</evidence>
<dbReference type="Pfam" id="PF00864">
    <property type="entry name" value="P2X_receptor"/>
    <property type="match status" value="1"/>
</dbReference>
<dbReference type="GO" id="GO:0051899">
    <property type="term" value="P:membrane depolarization"/>
    <property type="evidence" value="ECO:0007669"/>
    <property type="project" value="UniProtKB-ARBA"/>
</dbReference>
<evidence type="ECO:0000256" key="10">
    <source>
        <dbReference type="ARBA" id="ARBA00023136"/>
    </source>
</evidence>
<keyword evidence="13 21" id="KW-0675">Receptor</keyword>
<dbReference type="GO" id="GO:0005524">
    <property type="term" value="F:ATP binding"/>
    <property type="evidence" value="ECO:0007669"/>
    <property type="project" value="InterPro"/>
</dbReference>
<dbReference type="InterPro" id="IPR001429">
    <property type="entry name" value="P2X_purnocptor"/>
</dbReference>
<dbReference type="PANTHER" id="PTHR10125">
    <property type="entry name" value="P2X PURINOCEPTOR"/>
    <property type="match status" value="1"/>
</dbReference>
<dbReference type="GO" id="GO:0046931">
    <property type="term" value="P:pore complex assembly"/>
    <property type="evidence" value="ECO:0007669"/>
    <property type="project" value="UniProtKB-ARBA"/>
</dbReference>
<dbReference type="GO" id="GO:0001614">
    <property type="term" value="F:purinergic nucleotide receptor activity"/>
    <property type="evidence" value="ECO:0007669"/>
    <property type="project" value="InterPro"/>
</dbReference>
<evidence type="ECO:0000256" key="2">
    <source>
        <dbReference type="ARBA" id="ARBA00009848"/>
    </source>
</evidence>
<dbReference type="InterPro" id="IPR027309">
    <property type="entry name" value="P2X_extracellular_dom_sf"/>
</dbReference>
<comment type="similarity">
    <text evidence="2 21">Belongs to the P2X receptor family.</text>
</comment>
<dbReference type="Gene3D" id="1.10.287.940">
    <property type="entry name" value="atp-gated p2x4 ion channel"/>
    <property type="match status" value="1"/>
</dbReference>
<proteinExistence type="inferred from homology"/>
<keyword evidence="14" id="KW-0325">Glycoprotein</keyword>
<keyword evidence="16" id="KW-0449">Lipoprotein</keyword>
<keyword evidence="11" id="KW-0564">Palmitate</keyword>
<dbReference type="InterPro" id="IPR003050">
    <property type="entry name" value="P2X7_purinoceptor"/>
</dbReference>
<dbReference type="AlphaFoldDB" id="A0A7N9CXC5"/>
<dbReference type="GO" id="GO:0032060">
    <property type="term" value="P:bleb assembly"/>
    <property type="evidence" value="ECO:0007669"/>
    <property type="project" value="UniProtKB-ARBA"/>
</dbReference>
<gene>
    <name evidence="23" type="primary">P2RX7</name>
</gene>
<comment type="catalytic activity">
    <reaction evidence="18">
        <text>K(+)(in) = K(+)(out)</text>
        <dbReference type="Rhea" id="RHEA:29463"/>
        <dbReference type="ChEBI" id="CHEBI:29103"/>
    </reaction>
</comment>
<evidence type="ECO:0000256" key="18">
    <source>
        <dbReference type="ARBA" id="ARBA00034430"/>
    </source>
</evidence>
<dbReference type="PANTHER" id="PTHR10125:SF13">
    <property type="entry name" value="P2X PURINOCEPTOR 7"/>
    <property type="match status" value="1"/>
</dbReference>
<evidence type="ECO:0000256" key="19">
    <source>
        <dbReference type="ARBA" id="ARBA00036239"/>
    </source>
</evidence>
<keyword evidence="10" id="KW-0472">Membrane</keyword>
<dbReference type="GO" id="GO:0051130">
    <property type="term" value="P:positive regulation of cellular component organization"/>
    <property type="evidence" value="ECO:0007669"/>
    <property type="project" value="UniProtKB-ARBA"/>
</dbReference>
<evidence type="ECO:0000256" key="11">
    <source>
        <dbReference type="ARBA" id="ARBA00023139"/>
    </source>
</evidence>
<evidence type="ECO:0000256" key="13">
    <source>
        <dbReference type="ARBA" id="ARBA00023170"/>
    </source>
</evidence>
<keyword evidence="6" id="KW-0812">Transmembrane</keyword>
<evidence type="ECO:0000256" key="20">
    <source>
        <dbReference type="ARBA" id="ARBA00036634"/>
    </source>
</evidence>
<keyword evidence="17 21" id="KW-0407">Ion channel</keyword>
<dbReference type="Gene3D" id="2.60.490.10">
    <property type="entry name" value="atp-gated p2x4 ion channel domain"/>
    <property type="match status" value="1"/>
</dbReference>
<evidence type="ECO:0000256" key="8">
    <source>
        <dbReference type="ARBA" id="ARBA00022989"/>
    </source>
</evidence>
<evidence type="ECO:0000256" key="12">
    <source>
        <dbReference type="ARBA" id="ARBA00023157"/>
    </source>
</evidence>
<dbReference type="GeneTree" id="ENSGT01020000230351"/>
<evidence type="ECO:0000256" key="14">
    <source>
        <dbReference type="ARBA" id="ARBA00023180"/>
    </source>
</evidence>
<evidence type="ECO:0000256" key="4">
    <source>
        <dbReference type="ARBA" id="ARBA00022475"/>
    </source>
</evidence>
<evidence type="ECO:0000313" key="23">
    <source>
        <dbReference type="Ensembl" id="ENSMFAP00000057092.1"/>
    </source>
</evidence>
<dbReference type="FunFam" id="2.60.490.10:FF:000002">
    <property type="entry name" value="P2X purinoceptor"/>
    <property type="match status" value="1"/>
</dbReference>
<reference evidence="23" key="3">
    <citation type="submission" date="2025-09" db="UniProtKB">
        <authorList>
            <consortium name="Ensembl"/>
        </authorList>
    </citation>
    <scope>IDENTIFICATION</scope>
</reference>
<feature type="domain" description="P2X purinoreceptor 7 intracellular" evidence="22">
    <location>
        <begin position="378"/>
        <end position="570"/>
    </location>
</feature>
<dbReference type="GO" id="GO:0032731">
    <property type="term" value="P:positive regulation of interleukin-1 beta production"/>
    <property type="evidence" value="ECO:0007669"/>
    <property type="project" value="UniProtKB-ARBA"/>
</dbReference>
<reference evidence="23 24" key="1">
    <citation type="submission" date="2013-03" db="EMBL/GenBank/DDBJ databases">
        <authorList>
            <person name="Warren W."/>
            <person name="Wilson R.K."/>
        </authorList>
    </citation>
    <scope>NUCLEOTIDE SEQUENCE</scope>
</reference>
<keyword evidence="15" id="KW-1071">Ligand-gated ion channel</keyword>
<dbReference type="InterPro" id="IPR053792">
    <property type="entry name" value="P2X_RECEPTOR_CS"/>
</dbReference>
<evidence type="ECO:0000256" key="17">
    <source>
        <dbReference type="ARBA" id="ARBA00023303"/>
    </source>
</evidence>
<evidence type="ECO:0000256" key="15">
    <source>
        <dbReference type="ARBA" id="ARBA00023286"/>
    </source>
</evidence>
<dbReference type="Pfam" id="PF20478">
    <property type="entry name" value="P2RX7_C"/>
    <property type="match status" value="1"/>
</dbReference>
<comment type="subcellular location">
    <subcellularLocation>
        <location evidence="1">Cell membrane</location>
        <topology evidence="1">Multi-pass membrane protein</topology>
    </subcellularLocation>
    <subcellularLocation>
        <location evidence="21">Membrane</location>
        <topology evidence="21">Multi-pass membrane protein</topology>
    </subcellularLocation>
</comment>
<dbReference type="GO" id="GO:0098794">
    <property type="term" value="C:postsynapse"/>
    <property type="evidence" value="ECO:0007669"/>
    <property type="project" value="GOC"/>
</dbReference>
<evidence type="ECO:0000256" key="9">
    <source>
        <dbReference type="ARBA" id="ARBA00023065"/>
    </source>
</evidence>
<dbReference type="GO" id="GO:0015748">
    <property type="term" value="P:organophosphate ester transport"/>
    <property type="evidence" value="ECO:0007669"/>
    <property type="project" value="UniProtKB-ARBA"/>
</dbReference>
<reference evidence="23" key="2">
    <citation type="submission" date="2025-08" db="UniProtKB">
        <authorList>
            <consortium name="Ensembl"/>
        </authorList>
    </citation>
    <scope>IDENTIFICATION</scope>
</reference>
<evidence type="ECO:0000259" key="22">
    <source>
        <dbReference type="Pfam" id="PF20478"/>
    </source>
</evidence>